<dbReference type="KEGG" id="stac:ABII15_28180"/>
<organism evidence="1">
    <name type="scientific">Streptomyces tabacisoli</name>
    <dbReference type="NCBI Taxonomy" id="3156398"/>
    <lineage>
        <taxon>Bacteria</taxon>
        <taxon>Bacillati</taxon>
        <taxon>Actinomycetota</taxon>
        <taxon>Actinomycetes</taxon>
        <taxon>Kitasatosporales</taxon>
        <taxon>Streptomycetaceae</taxon>
        <taxon>Streptomyces</taxon>
    </lineage>
</organism>
<reference evidence="1" key="1">
    <citation type="submission" date="2024-06" db="EMBL/GenBank/DDBJ databases">
        <title>Streptomyces sp. strain HUAS MG91 genome sequences.</title>
        <authorList>
            <person name="Mo P."/>
        </authorList>
    </citation>
    <scope>NUCLEOTIDE SEQUENCE</scope>
    <source>
        <strain evidence="1">HUAS MG91</strain>
    </source>
</reference>
<dbReference type="RefSeq" id="WP_353945058.1">
    <property type="nucleotide sequence ID" value="NZ_CP159534.1"/>
</dbReference>
<protein>
    <submittedName>
        <fullName evidence="1">Sporulation protein</fullName>
    </submittedName>
</protein>
<dbReference type="InterPro" id="IPR009776">
    <property type="entry name" value="Spore_0_M"/>
</dbReference>
<gene>
    <name evidence="1" type="ORF">ABII15_28180</name>
</gene>
<dbReference type="AlphaFoldDB" id="A0AAU8IZ62"/>
<dbReference type="PANTHER" id="PTHR40053">
    <property type="entry name" value="SPORULATION-CONTROL PROTEIN SPO0M"/>
    <property type="match status" value="1"/>
</dbReference>
<sequence>MAFRKFLSSLGVGAPDVETTLHTSAVRPGDQLHCNVELRGGSVDIELQQIRIQLVARFEGREETESLWGNPGVLKSLVLGEHVALRAGDSVHGQVTMDVPWETPLTHVLGGRPLKGARVAVRTELSIENSVDPGDFDEIQVHALPAQDALLQAYANLGFRFDEAEVKKGTPKGGQNSQVDFWQEIEMWFPPEYRRPGGQVESVFFARHDSLDLVTGSLGPFTFPYDNIDVAGWTAWLDQHLRSSFQR</sequence>
<evidence type="ECO:0000313" key="1">
    <source>
        <dbReference type="EMBL" id="XCJ73598.1"/>
    </source>
</evidence>
<dbReference type="EMBL" id="CP159534">
    <property type="protein sequence ID" value="XCJ73598.1"/>
    <property type="molecule type" value="Genomic_DNA"/>
</dbReference>
<name>A0AAU8IZ62_9ACTN</name>
<accession>A0AAU8IZ62</accession>
<dbReference type="Pfam" id="PF07070">
    <property type="entry name" value="Spo0M"/>
    <property type="match status" value="1"/>
</dbReference>
<dbReference type="PANTHER" id="PTHR40053:SF1">
    <property type="entry name" value="SPORULATION-CONTROL PROTEIN SPO0M"/>
    <property type="match status" value="1"/>
</dbReference>
<proteinExistence type="predicted"/>